<dbReference type="Proteomes" id="UP000297245">
    <property type="component" value="Unassembled WGS sequence"/>
</dbReference>
<feature type="transmembrane region" description="Helical" evidence="1">
    <location>
        <begin position="113"/>
        <end position="133"/>
    </location>
</feature>
<keyword evidence="3" id="KW-1185">Reference proteome</keyword>
<gene>
    <name evidence="2" type="ORF">K435DRAFT_970943</name>
</gene>
<accession>A0A4S8L8D2</accession>
<dbReference type="AlphaFoldDB" id="A0A4S8L8D2"/>
<organism evidence="2 3">
    <name type="scientific">Dendrothele bispora (strain CBS 962.96)</name>
    <dbReference type="NCBI Taxonomy" id="1314807"/>
    <lineage>
        <taxon>Eukaryota</taxon>
        <taxon>Fungi</taxon>
        <taxon>Dikarya</taxon>
        <taxon>Basidiomycota</taxon>
        <taxon>Agaricomycotina</taxon>
        <taxon>Agaricomycetes</taxon>
        <taxon>Agaricomycetidae</taxon>
        <taxon>Agaricales</taxon>
        <taxon>Agaricales incertae sedis</taxon>
        <taxon>Dendrothele</taxon>
    </lineage>
</organism>
<keyword evidence="1" id="KW-0812">Transmembrane</keyword>
<evidence type="ECO:0000313" key="2">
    <source>
        <dbReference type="EMBL" id="THU84967.1"/>
    </source>
</evidence>
<feature type="transmembrane region" description="Helical" evidence="1">
    <location>
        <begin position="88"/>
        <end position="107"/>
    </location>
</feature>
<dbReference type="EMBL" id="ML179572">
    <property type="protein sequence ID" value="THU84967.1"/>
    <property type="molecule type" value="Genomic_DNA"/>
</dbReference>
<reference evidence="2 3" key="1">
    <citation type="journal article" date="2019" name="Nat. Ecol. Evol.">
        <title>Megaphylogeny resolves global patterns of mushroom evolution.</title>
        <authorList>
            <person name="Varga T."/>
            <person name="Krizsan K."/>
            <person name="Foldi C."/>
            <person name="Dima B."/>
            <person name="Sanchez-Garcia M."/>
            <person name="Sanchez-Ramirez S."/>
            <person name="Szollosi G.J."/>
            <person name="Szarkandi J.G."/>
            <person name="Papp V."/>
            <person name="Albert L."/>
            <person name="Andreopoulos W."/>
            <person name="Angelini C."/>
            <person name="Antonin V."/>
            <person name="Barry K.W."/>
            <person name="Bougher N.L."/>
            <person name="Buchanan P."/>
            <person name="Buyck B."/>
            <person name="Bense V."/>
            <person name="Catcheside P."/>
            <person name="Chovatia M."/>
            <person name="Cooper J."/>
            <person name="Damon W."/>
            <person name="Desjardin D."/>
            <person name="Finy P."/>
            <person name="Geml J."/>
            <person name="Haridas S."/>
            <person name="Hughes K."/>
            <person name="Justo A."/>
            <person name="Karasinski D."/>
            <person name="Kautmanova I."/>
            <person name="Kiss B."/>
            <person name="Kocsube S."/>
            <person name="Kotiranta H."/>
            <person name="LaButti K.M."/>
            <person name="Lechner B.E."/>
            <person name="Liimatainen K."/>
            <person name="Lipzen A."/>
            <person name="Lukacs Z."/>
            <person name="Mihaltcheva S."/>
            <person name="Morgado L.N."/>
            <person name="Niskanen T."/>
            <person name="Noordeloos M.E."/>
            <person name="Ohm R.A."/>
            <person name="Ortiz-Santana B."/>
            <person name="Ovrebo C."/>
            <person name="Racz N."/>
            <person name="Riley R."/>
            <person name="Savchenko A."/>
            <person name="Shiryaev A."/>
            <person name="Soop K."/>
            <person name="Spirin V."/>
            <person name="Szebenyi C."/>
            <person name="Tomsovsky M."/>
            <person name="Tulloss R.E."/>
            <person name="Uehling J."/>
            <person name="Grigoriev I.V."/>
            <person name="Vagvolgyi C."/>
            <person name="Papp T."/>
            <person name="Martin F.M."/>
            <person name="Miettinen O."/>
            <person name="Hibbett D.S."/>
            <person name="Nagy L.G."/>
        </authorList>
    </citation>
    <scope>NUCLEOTIDE SEQUENCE [LARGE SCALE GENOMIC DNA]</scope>
    <source>
        <strain evidence="2 3">CBS 962.96</strain>
    </source>
</reference>
<evidence type="ECO:0000313" key="3">
    <source>
        <dbReference type="Proteomes" id="UP000297245"/>
    </source>
</evidence>
<name>A0A4S8L8D2_DENBC</name>
<keyword evidence="1" id="KW-1133">Transmembrane helix</keyword>
<sequence length="174" mass="19349">MVPRIFCCINHILAIFALLVVMSDSDREERIRLTQIFDSIFFVGNLLNNSLVTSLNARKIWEINQDAEAILRDRSVVMKRTYNHAMTVIIESGLIYTITHIVLLITVLKVSSVSTVVPIFVPILASIPTLIVLRAGMGVAVESVEQTVTTLTMDSMVILEPKCSSQPNAFSNDK</sequence>
<keyword evidence="1" id="KW-0472">Membrane</keyword>
<protein>
    <submittedName>
        <fullName evidence="2">Uncharacterized protein</fullName>
    </submittedName>
</protein>
<proteinExistence type="predicted"/>
<evidence type="ECO:0000256" key="1">
    <source>
        <dbReference type="SAM" id="Phobius"/>
    </source>
</evidence>